<proteinExistence type="predicted"/>
<dbReference type="Pfam" id="PF14938">
    <property type="entry name" value="SNAP"/>
    <property type="match status" value="1"/>
</dbReference>
<sequence length="196" mass="22308">MFCCRRGGDYERIEEDKDDEYEAAMFEEEDMGPEALEARGDRLVASARRRRRRSALSIDCDKHMYVADDFREAALSYAPPERDGIRMATHALLESARCYKKIPDRGEKEAASAALALEKATELSMGRRKLESAATCCRLLAELYEEQKEWSKAMIHFQDAAYSYGGCASEESVFYARHCMLKAREIAQIIADAKHN</sequence>
<reference evidence="2" key="1">
    <citation type="submission" date="2013-06" db="EMBL/GenBank/DDBJ databases">
        <authorList>
            <person name="Zhao Q."/>
        </authorList>
    </citation>
    <scope>NUCLEOTIDE SEQUENCE</scope>
    <source>
        <strain evidence="2">cv. W1943</strain>
    </source>
</reference>
<dbReference type="SUPFAM" id="SSF48452">
    <property type="entry name" value="TPR-like"/>
    <property type="match status" value="1"/>
</dbReference>
<accession>A0A0E0N3W0</accession>
<dbReference type="Gramene" id="ORUFI01G37880.1">
    <property type="protein sequence ID" value="ORUFI01G37880.1"/>
    <property type="gene ID" value="ORUFI01G37880"/>
</dbReference>
<dbReference type="Proteomes" id="UP000008022">
    <property type="component" value="Unassembled WGS sequence"/>
</dbReference>
<evidence type="ECO:0000313" key="1">
    <source>
        <dbReference type="EnsemblPlants" id="ORUFI01G37880.1"/>
    </source>
</evidence>
<dbReference type="Gene3D" id="1.25.40.10">
    <property type="entry name" value="Tetratricopeptide repeat domain"/>
    <property type="match status" value="1"/>
</dbReference>
<protein>
    <submittedName>
        <fullName evidence="1">Uncharacterized protein</fullName>
    </submittedName>
</protein>
<dbReference type="OMA" id="IMFRCRR"/>
<evidence type="ECO:0000313" key="2">
    <source>
        <dbReference type="Proteomes" id="UP000008022"/>
    </source>
</evidence>
<dbReference type="EnsemblPlants" id="ORUFI01G37880.1">
    <property type="protein sequence ID" value="ORUFI01G37880.1"/>
    <property type="gene ID" value="ORUFI01G37880"/>
</dbReference>
<keyword evidence="2" id="KW-1185">Reference proteome</keyword>
<dbReference type="HOGENOM" id="CLU_1176896_0_0_1"/>
<reference evidence="1" key="2">
    <citation type="submission" date="2015-06" db="UniProtKB">
        <authorList>
            <consortium name="EnsemblPlants"/>
        </authorList>
    </citation>
    <scope>IDENTIFICATION</scope>
</reference>
<organism evidence="1 2">
    <name type="scientific">Oryza rufipogon</name>
    <name type="common">Brownbeard rice</name>
    <name type="synonym">Asian wild rice</name>
    <dbReference type="NCBI Taxonomy" id="4529"/>
    <lineage>
        <taxon>Eukaryota</taxon>
        <taxon>Viridiplantae</taxon>
        <taxon>Streptophyta</taxon>
        <taxon>Embryophyta</taxon>
        <taxon>Tracheophyta</taxon>
        <taxon>Spermatophyta</taxon>
        <taxon>Magnoliopsida</taxon>
        <taxon>Liliopsida</taxon>
        <taxon>Poales</taxon>
        <taxon>Poaceae</taxon>
        <taxon>BOP clade</taxon>
        <taxon>Oryzoideae</taxon>
        <taxon>Oryzeae</taxon>
        <taxon>Oryzinae</taxon>
        <taxon>Oryza</taxon>
    </lineage>
</organism>
<dbReference type="InterPro" id="IPR011990">
    <property type="entry name" value="TPR-like_helical_dom_sf"/>
</dbReference>
<dbReference type="AlphaFoldDB" id="A0A0E0N3W0"/>
<name>A0A0E0N3W0_ORYRU</name>